<evidence type="ECO:0000313" key="1">
    <source>
        <dbReference type="EMBL" id="OYX34794.1"/>
    </source>
</evidence>
<comment type="caution">
    <text evidence="1">The sequence shown here is derived from an EMBL/GenBank/DDBJ whole genome shotgun (WGS) entry which is preliminary data.</text>
</comment>
<name>A0A258FS68_9CAUL</name>
<dbReference type="Proteomes" id="UP000215595">
    <property type="component" value="Unassembled WGS sequence"/>
</dbReference>
<dbReference type="AlphaFoldDB" id="A0A258FS68"/>
<accession>A0A258FS68</accession>
<protein>
    <submittedName>
        <fullName evidence="1">Uncharacterized protein</fullName>
    </submittedName>
</protein>
<proteinExistence type="predicted"/>
<reference evidence="1 2" key="1">
    <citation type="submission" date="2017-03" db="EMBL/GenBank/DDBJ databases">
        <title>Lifting the veil on microbial sulfur biogeochemistry in mining wastewaters.</title>
        <authorList>
            <person name="Kantor R.S."/>
            <person name="Colenbrander Nelson T."/>
            <person name="Marshall S."/>
            <person name="Bennett D."/>
            <person name="Apte S."/>
            <person name="Camacho D."/>
            <person name="Thomas B.C."/>
            <person name="Warren L.A."/>
            <person name="Banfield J.F."/>
        </authorList>
    </citation>
    <scope>NUCLEOTIDE SEQUENCE [LARGE SCALE GENOMIC DNA]</scope>
    <source>
        <strain evidence="1">32-69-9</strain>
    </source>
</reference>
<gene>
    <name evidence="1" type="ORF">B7Z01_04445</name>
</gene>
<evidence type="ECO:0000313" key="2">
    <source>
        <dbReference type="Proteomes" id="UP000215595"/>
    </source>
</evidence>
<sequence>MYDLANTGPTPENLATRVVFEKVRVPLSRLAEAANASGLGVSDRRFIDCVIVGPCVVAPMQDTRFENCNMGDTSGDVRNLFLRAAGPMMAGCIALPGCSFEGCLFMGVGFAGNDAFVDGFTALLTRRES</sequence>
<dbReference type="EMBL" id="NCEB01000007">
    <property type="protein sequence ID" value="OYX34794.1"/>
    <property type="molecule type" value="Genomic_DNA"/>
</dbReference>
<organism evidence="1 2">
    <name type="scientific">Brevundimonas subvibrioides</name>
    <dbReference type="NCBI Taxonomy" id="74313"/>
    <lineage>
        <taxon>Bacteria</taxon>
        <taxon>Pseudomonadati</taxon>
        <taxon>Pseudomonadota</taxon>
        <taxon>Alphaproteobacteria</taxon>
        <taxon>Caulobacterales</taxon>
        <taxon>Caulobacteraceae</taxon>
        <taxon>Brevundimonas</taxon>
    </lineage>
</organism>